<dbReference type="InterPro" id="IPR016047">
    <property type="entry name" value="M23ase_b-sheet_dom"/>
</dbReference>
<evidence type="ECO:0000259" key="2">
    <source>
        <dbReference type="Pfam" id="PF01551"/>
    </source>
</evidence>
<dbReference type="GO" id="GO:0004222">
    <property type="term" value="F:metalloendopeptidase activity"/>
    <property type="evidence" value="ECO:0007669"/>
    <property type="project" value="TreeGrafter"/>
</dbReference>
<dbReference type="CDD" id="cd12797">
    <property type="entry name" value="M23_peptidase"/>
    <property type="match status" value="1"/>
</dbReference>
<dbReference type="Pfam" id="PF01551">
    <property type="entry name" value="Peptidase_M23"/>
    <property type="match status" value="1"/>
</dbReference>
<evidence type="ECO:0000256" key="1">
    <source>
        <dbReference type="SAM" id="SignalP"/>
    </source>
</evidence>
<feature type="domain" description="M23ase beta-sheet core" evidence="2">
    <location>
        <begin position="146"/>
        <end position="244"/>
    </location>
</feature>
<comment type="caution">
    <text evidence="3">The sequence shown here is derived from an EMBL/GenBank/DDBJ whole genome shotgun (WGS) entry which is preliminary data.</text>
</comment>
<dbReference type="SUPFAM" id="SSF51261">
    <property type="entry name" value="Duplicated hybrid motif"/>
    <property type="match status" value="1"/>
</dbReference>
<protein>
    <submittedName>
        <fullName evidence="3">Peptidase M23</fullName>
    </submittedName>
</protein>
<proteinExistence type="predicted"/>
<dbReference type="AlphaFoldDB" id="A0A401G0S0"/>
<reference evidence="4" key="1">
    <citation type="submission" date="2017-11" db="EMBL/GenBank/DDBJ databases">
        <authorList>
            <person name="Watanabe M."/>
            <person name="Kojima H."/>
        </authorList>
    </citation>
    <scope>NUCLEOTIDE SEQUENCE [LARGE SCALE GENOMIC DNA]</scope>
    <source>
        <strain evidence="4">Tokyo 01</strain>
    </source>
</reference>
<organism evidence="3 4">
    <name type="scientific">Desulfonema ishimotonii</name>
    <dbReference type="NCBI Taxonomy" id="45657"/>
    <lineage>
        <taxon>Bacteria</taxon>
        <taxon>Pseudomonadati</taxon>
        <taxon>Thermodesulfobacteriota</taxon>
        <taxon>Desulfobacteria</taxon>
        <taxon>Desulfobacterales</taxon>
        <taxon>Desulfococcaceae</taxon>
        <taxon>Desulfonema</taxon>
    </lineage>
</organism>
<dbReference type="PANTHER" id="PTHR21666">
    <property type="entry name" value="PEPTIDASE-RELATED"/>
    <property type="match status" value="1"/>
</dbReference>
<accession>A0A401G0S0</accession>
<evidence type="ECO:0000313" key="4">
    <source>
        <dbReference type="Proteomes" id="UP000288096"/>
    </source>
</evidence>
<dbReference type="InterPro" id="IPR011055">
    <property type="entry name" value="Dup_hybrid_motif"/>
</dbReference>
<evidence type="ECO:0000313" key="3">
    <source>
        <dbReference type="EMBL" id="GBC62822.1"/>
    </source>
</evidence>
<keyword evidence="1" id="KW-0732">Signal</keyword>
<dbReference type="RefSeq" id="WP_124329963.1">
    <property type="nucleotide sequence ID" value="NZ_BEXT01000001.1"/>
</dbReference>
<dbReference type="InterPro" id="IPR050570">
    <property type="entry name" value="Cell_wall_metabolism_enzyme"/>
</dbReference>
<gene>
    <name evidence="3" type="ORF">DENIS_3806</name>
</gene>
<dbReference type="OrthoDB" id="9815245at2"/>
<sequence length="277" mass="30185">MKKWFPNLILFMLMTITIALAAEASPQKKVFLQNQGTRTAPVLSIHNTCHGPVEVEVRLESGTNVESAPVLPARFTVPPSAQISAIRLWPSAPDAPWSYRYTYRFTLGDPGAVHRPPRPYRPPFPANKRFRISKAFGKRAAPHDAYSVNILMPRGASVCTARAGVVMEISREQFQGRVGNRVVKGQTDLIRILHNDGTMGIYAHLIPRSSGVKPGDRIAEGQVIGACESAGGADPYLHFSIQRNAGMRLESVSFRFAGPDGSGVIPVIGMVLSTLSE</sequence>
<name>A0A401G0S0_9BACT</name>
<reference evidence="4" key="2">
    <citation type="submission" date="2019-01" db="EMBL/GenBank/DDBJ databases">
        <title>Genome sequence of Desulfonema ishimotonii strain Tokyo 01.</title>
        <authorList>
            <person name="Fukui M."/>
        </authorList>
    </citation>
    <scope>NUCLEOTIDE SEQUENCE [LARGE SCALE GENOMIC DNA]</scope>
    <source>
        <strain evidence="4">Tokyo 01</strain>
    </source>
</reference>
<dbReference type="EMBL" id="BEXT01000001">
    <property type="protein sequence ID" value="GBC62822.1"/>
    <property type="molecule type" value="Genomic_DNA"/>
</dbReference>
<feature type="chain" id="PRO_5019403537" evidence="1">
    <location>
        <begin position="22"/>
        <end position="277"/>
    </location>
</feature>
<dbReference type="Gene3D" id="2.70.70.10">
    <property type="entry name" value="Glucose Permease (Domain IIA)"/>
    <property type="match status" value="1"/>
</dbReference>
<dbReference type="Proteomes" id="UP000288096">
    <property type="component" value="Unassembled WGS sequence"/>
</dbReference>
<feature type="signal peptide" evidence="1">
    <location>
        <begin position="1"/>
        <end position="21"/>
    </location>
</feature>
<dbReference type="PANTHER" id="PTHR21666:SF294">
    <property type="entry name" value="PEPTIDASE M23"/>
    <property type="match status" value="1"/>
</dbReference>
<keyword evidence="4" id="KW-1185">Reference proteome</keyword>